<dbReference type="AlphaFoldDB" id="A0A0E9VL79"/>
<accession>A0A0E9VL79</accession>
<name>A0A0E9VL79_ANGAN</name>
<organism evidence="1">
    <name type="scientific">Anguilla anguilla</name>
    <name type="common">European freshwater eel</name>
    <name type="synonym">Muraena anguilla</name>
    <dbReference type="NCBI Taxonomy" id="7936"/>
    <lineage>
        <taxon>Eukaryota</taxon>
        <taxon>Metazoa</taxon>
        <taxon>Chordata</taxon>
        <taxon>Craniata</taxon>
        <taxon>Vertebrata</taxon>
        <taxon>Euteleostomi</taxon>
        <taxon>Actinopterygii</taxon>
        <taxon>Neopterygii</taxon>
        <taxon>Teleostei</taxon>
        <taxon>Anguilliformes</taxon>
        <taxon>Anguillidae</taxon>
        <taxon>Anguilla</taxon>
    </lineage>
</organism>
<sequence>MFHLCSKNSCRKLFDPYILSAIHRVAIKRG</sequence>
<evidence type="ECO:0000313" key="1">
    <source>
        <dbReference type="EMBL" id="JAH77983.1"/>
    </source>
</evidence>
<proteinExistence type="predicted"/>
<reference evidence="1" key="1">
    <citation type="submission" date="2014-11" db="EMBL/GenBank/DDBJ databases">
        <authorList>
            <person name="Amaro Gonzalez C."/>
        </authorList>
    </citation>
    <scope>NUCLEOTIDE SEQUENCE</scope>
</reference>
<dbReference type="EMBL" id="GBXM01030594">
    <property type="protein sequence ID" value="JAH77983.1"/>
    <property type="molecule type" value="Transcribed_RNA"/>
</dbReference>
<protein>
    <submittedName>
        <fullName evidence="1">Uncharacterized protein</fullName>
    </submittedName>
</protein>
<reference evidence="1" key="2">
    <citation type="journal article" date="2015" name="Fish Shellfish Immunol.">
        <title>Early steps in the European eel (Anguilla anguilla)-Vibrio vulnificus interaction in the gills: Role of the RtxA13 toxin.</title>
        <authorList>
            <person name="Callol A."/>
            <person name="Pajuelo D."/>
            <person name="Ebbesson L."/>
            <person name="Teles M."/>
            <person name="MacKenzie S."/>
            <person name="Amaro C."/>
        </authorList>
    </citation>
    <scope>NUCLEOTIDE SEQUENCE</scope>
</reference>